<dbReference type="Proteomes" id="UP000308199">
    <property type="component" value="Unassembled WGS sequence"/>
</dbReference>
<comment type="caution">
    <text evidence="3">The sequence shown here is derived from an EMBL/GenBank/DDBJ whole genome shotgun (WGS) entry which is preliminary data.</text>
</comment>
<dbReference type="PANTHER" id="PTHR45827">
    <property type="entry name" value="SORTING NEXIN"/>
    <property type="match status" value="1"/>
</dbReference>
<feature type="region of interest" description="Disordered" evidence="1">
    <location>
        <begin position="100"/>
        <end position="203"/>
    </location>
</feature>
<dbReference type="InterPro" id="IPR027267">
    <property type="entry name" value="AH/BAR_dom_sf"/>
</dbReference>
<dbReference type="Pfam" id="PF10456">
    <property type="entry name" value="BAR_3_WASP_bdg"/>
    <property type="match status" value="1"/>
</dbReference>
<dbReference type="Gene3D" id="1.20.1270.60">
    <property type="entry name" value="Arfaptin homology (AH) domain/BAR domain"/>
    <property type="match status" value="1"/>
</dbReference>
<proteinExistence type="predicted"/>
<dbReference type="InterPro" id="IPR019497">
    <property type="entry name" value="Sorting_nexin_WASP-bd-dom"/>
</dbReference>
<reference evidence="3 4" key="1">
    <citation type="submission" date="2019-02" db="EMBL/GenBank/DDBJ databases">
        <title>Genome sequencing of the rare red list fungi Phellinidium pouzarii.</title>
        <authorList>
            <person name="Buettner E."/>
            <person name="Kellner H."/>
        </authorList>
    </citation>
    <scope>NUCLEOTIDE SEQUENCE [LARGE SCALE GENOMIC DNA]</scope>
    <source>
        <strain evidence="3 4">DSM 108285</strain>
    </source>
</reference>
<dbReference type="GO" id="GO:0016197">
    <property type="term" value="P:endosomal transport"/>
    <property type="evidence" value="ECO:0007669"/>
    <property type="project" value="TreeGrafter"/>
</dbReference>
<dbReference type="GO" id="GO:0006897">
    <property type="term" value="P:endocytosis"/>
    <property type="evidence" value="ECO:0007669"/>
    <property type="project" value="TreeGrafter"/>
</dbReference>
<dbReference type="OrthoDB" id="10254720at2759"/>
<protein>
    <recommendedName>
        <fullName evidence="2">Sorting nexin protein WASP-binding domain-containing protein</fullName>
    </recommendedName>
</protein>
<name>A0A4S4K659_9AGAM</name>
<organism evidence="3 4">
    <name type="scientific">Phellinidium pouzarii</name>
    <dbReference type="NCBI Taxonomy" id="167371"/>
    <lineage>
        <taxon>Eukaryota</taxon>
        <taxon>Fungi</taxon>
        <taxon>Dikarya</taxon>
        <taxon>Basidiomycota</taxon>
        <taxon>Agaricomycotina</taxon>
        <taxon>Agaricomycetes</taxon>
        <taxon>Hymenochaetales</taxon>
        <taxon>Hymenochaetaceae</taxon>
        <taxon>Phellinidium</taxon>
    </lineage>
</organism>
<evidence type="ECO:0000313" key="4">
    <source>
        <dbReference type="Proteomes" id="UP000308199"/>
    </source>
</evidence>
<keyword evidence="4" id="KW-1185">Reference proteome</keyword>
<evidence type="ECO:0000313" key="3">
    <source>
        <dbReference type="EMBL" id="THG93241.1"/>
    </source>
</evidence>
<dbReference type="GO" id="GO:0031410">
    <property type="term" value="C:cytoplasmic vesicle"/>
    <property type="evidence" value="ECO:0007669"/>
    <property type="project" value="TreeGrafter"/>
</dbReference>
<feature type="compositionally biased region" description="Basic and acidic residues" evidence="1">
    <location>
        <begin position="183"/>
        <end position="194"/>
    </location>
</feature>
<evidence type="ECO:0000256" key="1">
    <source>
        <dbReference type="SAM" id="MobiDB-lite"/>
    </source>
</evidence>
<evidence type="ECO:0000259" key="2">
    <source>
        <dbReference type="Pfam" id="PF10456"/>
    </source>
</evidence>
<gene>
    <name evidence="3" type="ORF">EW145_g8426</name>
</gene>
<dbReference type="AlphaFoldDB" id="A0A4S4K659"/>
<dbReference type="EMBL" id="SGPK01001352">
    <property type="protein sequence ID" value="THG93241.1"/>
    <property type="molecule type" value="Genomic_DNA"/>
</dbReference>
<sequence length="359" mass="39111">MFFLGCESDVEWRRELSRYFTPPPSSFFSRVFYPAFHFDAEDAEDAGVRFAAHAGAVGAGVQQLREGFGKVRGARVEMASAERLLSYSLLSLITCTPLASGDATDSESESESESESKSDTGSLTVTDDGRVKVKASGNDGIGNHDCSDSNLNGINDEISPALPASHPGSSSRFSASRSSTGHVDADTESSVRGKREGRRKRTGKGLVNEEGAWCWREDCADCLRLTKCMQKTAETLQGVADLYEDHARRTMLATEDLLKDVAHPDTIYAPVLDIHKTTLSRYKEYSASPSSTPDALEKSDEDDAAARCETVLNTTMAEFEVYHGQKQEDFARITKGHLDDVNVGYLSLSIGTSLHLVQP</sequence>
<dbReference type="GO" id="GO:0005886">
    <property type="term" value="C:plasma membrane"/>
    <property type="evidence" value="ECO:0007669"/>
    <property type="project" value="TreeGrafter"/>
</dbReference>
<dbReference type="GO" id="GO:0097320">
    <property type="term" value="P:plasma membrane tubulation"/>
    <property type="evidence" value="ECO:0007669"/>
    <property type="project" value="TreeGrafter"/>
</dbReference>
<dbReference type="PANTHER" id="PTHR45827:SF1">
    <property type="entry name" value="SORTING NEXIN"/>
    <property type="match status" value="1"/>
</dbReference>
<accession>A0A4S4K659</accession>
<feature type="compositionally biased region" description="Acidic residues" evidence="1">
    <location>
        <begin position="104"/>
        <end position="113"/>
    </location>
</feature>
<feature type="compositionally biased region" description="Low complexity" evidence="1">
    <location>
        <begin position="163"/>
        <end position="182"/>
    </location>
</feature>
<dbReference type="GO" id="GO:0035091">
    <property type="term" value="F:phosphatidylinositol binding"/>
    <property type="evidence" value="ECO:0007669"/>
    <property type="project" value="TreeGrafter"/>
</dbReference>
<feature type="domain" description="Sorting nexin protein WASP-binding" evidence="2">
    <location>
        <begin position="223"/>
        <end position="340"/>
    </location>
</feature>